<gene>
    <name evidence="2" type="ORF">METZ01_LOCUS266036</name>
</gene>
<feature type="domain" description="Peptidase M28" evidence="1">
    <location>
        <begin position="278"/>
        <end position="375"/>
    </location>
</feature>
<proteinExistence type="predicted"/>
<dbReference type="SUPFAM" id="SSF52025">
    <property type="entry name" value="PA domain"/>
    <property type="match status" value="1"/>
</dbReference>
<dbReference type="SUPFAM" id="SSF53187">
    <property type="entry name" value="Zn-dependent exopeptidases"/>
    <property type="match status" value="1"/>
</dbReference>
<dbReference type="InterPro" id="IPR007484">
    <property type="entry name" value="Peptidase_M28"/>
</dbReference>
<dbReference type="Gene3D" id="3.50.30.30">
    <property type="match status" value="1"/>
</dbReference>
<evidence type="ECO:0000259" key="1">
    <source>
        <dbReference type="Pfam" id="PF04389"/>
    </source>
</evidence>
<reference evidence="2" key="1">
    <citation type="submission" date="2018-05" db="EMBL/GenBank/DDBJ databases">
        <authorList>
            <person name="Lanie J.A."/>
            <person name="Ng W.-L."/>
            <person name="Kazmierczak K.M."/>
            <person name="Andrzejewski T.M."/>
            <person name="Davidsen T.M."/>
            <person name="Wayne K.J."/>
            <person name="Tettelin H."/>
            <person name="Glass J.I."/>
            <person name="Rusch D."/>
            <person name="Podicherti R."/>
            <person name="Tsui H.-C.T."/>
            <person name="Winkler M.E."/>
        </authorList>
    </citation>
    <scope>NUCLEOTIDE SEQUENCE</scope>
</reference>
<dbReference type="Pfam" id="PF04389">
    <property type="entry name" value="Peptidase_M28"/>
    <property type="match status" value="1"/>
</dbReference>
<organism evidence="2">
    <name type="scientific">marine metagenome</name>
    <dbReference type="NCBI Taxonomy" id="408172"/>
    <lineage>
        <taxon>unclassified sequences</taxon>
        <taxon>metagenomes</taxon>
        <taxon>ecological metagenomes</taxon>
    </lineage>
</organism>
<sequence>MTNLKSVVLLLLAAAQLGAQQGPPANPLGQPLLDASGNLRDDAFIHIPLRPEDSRFSVIDGSQLKDWLMEVDAISLADRDAGNLFWGRNVGTSGHEATQAWVEDYFRSYNLEDVHRQPFDLSPQWKLSSWDVTFEVDGRTFTLESARPPQGATSTPPGGVEFELVWVGGGSEADYLGRDVTGKAVLVQDVPRPGTLRHTLRDEDVVARAYEKGAAAVGIVYGISDNFAVWQRTGAGPGFNVGYADGMRLRDILGEGRQVTVGLNVQSEMIPDLTASSVWGTLPGTSDEEILVIAHMDGYFQSALDNASGLAVMIGLLDYFAQVPPAERTRTIKFLGSVGHHGGPGTSWLHDNRETALSNTAFAINLEHVAVTRTKYWGPTLRMMNAVSPMRWWLNGSPAALNIVLDSFNRFNVGITADLEP</sequence>
<protein>
    <recommendedName>
        <fullName evidence="1">Peptidase M28 domain-containing protein</fullName>
    </recommendedName>
</protein>
<name>A0A382JPB6_9ZZZZ</name>
<dbReference type="EMBL" id="UINC01075217">
    <property type="protein sequence ID" value="SVC13182.1"/>
    <property type="molecule type" value="Genomic_DNA"/>
</dbReference>
<accession>A0A382JPB6</accession>
<dbReference type="AlphaFoldDB" id="A0A382JPB6"/>
<dbReference type="InterPro" id="IPR046450">
    <property type="entry name" value="PA_dom_sf"/>
</dbReference>
<dbReference type="Gene3D" id="3.40.630.10">
    <property type="entry name" value="Zn peptidases"/>
    <property type="match status" value="1"/>
</dbReference>
<feature type="non-terminal residue" evidence="2">
    <location>
        <position position="421"/>
    </location>
</feature>
<evidence type="ECO:0000313" key="2">
    <source>
        <dbReference type="EMBL" id="SVC13182.1"/>
    </source>
</evidence>